<keyword evidence="4 7" id="KW-0812">Transmembrane</keyword>
<dbReference type="CDD" id="cd17325">
    <property type="entry name" value="MFS_MdtG_SLC18_like"/>
    <property type="match status" value="1"/>
</dbReference>
<feature type="transmembrane region" description="Helical" evidence="7">
    <location>
        <begin position="257"/>
        <end position="277"/>
    </location>
</feature>
<evidence type="ECO:0000313" key="9">
    <source>
        <dbReference type="EMBL" id="QGF24092.1"/>
    </source>
</evidence>
<evidence type="ECO:0000256" key="2">
    <source>
        <dbReference type="ARBA" id="ARBA00007520"/>
    </source>
</evidence>
<feature type="transmembrane region" description="Helical" evidence="7">
    <location>
        <begin position="347"/>
        <end position="369"/>
    </location>
</feature>
<feature type="transmembrane region" description="Helical" evidence="7">
    <location>
        <begin position="289"/>
        <end position="307"/>
    </location>
</feature>
<dbReference type="PANTHER" id="PTHR23506">
    <property type="entry name" value="GH10249P"/>
    <property type="match status" value="1"/>
</dbReference>
<keyword evidence="5 7" id="KW-1133">Transmembrane helix</keyword>
<dbReference type="KEGG" id="rain:Rai3103_10845"/>
<comment type="similarity">
    <text evidence="2">Belongs to the major facilitator superfamily. TCR/Tet family.</text>
</comment>
<dbReference type="InterPro" id="IPR011701">
    <property type="entry name" value="MFS"/>
</dbReference>
<dbReference type="InterPro" id="IPR020846">
    <property type="entry name" value="MFS_dom"/>
</dbReference>
<feature type="transmembrane region" description="Helical" evidence="7">
    <location>
        <begin position="83"/>
        <end position="103"/>
    </location>
</feature>
<evidence type="ECO:0000313" key="10">
    <source>
        <dbReference type="Proteomes" id="UP000386847"/>
    </source>
</evidence>
<feature type="transmembrane region" description="Helical" evidence="7">
    <location>
        <begin position="313"/>
        <end position="335"/>
    </location>
</feature>
<feature type="transmembrane region" description="Helical" evidence="7">
    <location>
        <begin position="109"/>
        <end position="131"/>
    </location>
</feature>
<dbReference type="Gene3D" id="1.20.1250.20">
    <property type="entry name" value="MFS general substrate transporter like domains"/>
    <property type="match status" value="1"/>
</dbReference>
<dbReference type="Pfam" id="PF07690">
    <property type="entry name" value="MFS_1"/>
    <property type="match status" value="1"/>
</dbReference>
<keyword evidence="10" id="KW-1185">Reference proteome</keyword>
<dbReference type="PANTHER" id="PTHR23506:SF23">
    <property type="entry name" value="GH10249P"/>
    <property type="match status" value="1"/>
</dbReference>
<comment type="subcellular location">
    <subcellularLocation>
        <location evidence="1">Cell membrane</location>
        <topology evidence="1">Multi-pass membrane protein</topology>
    </subcellularLocation>
</comment>
<dbReference type="PROSITE" id="PS00216">
    <property type="entry name" value="SUGAR_TRANSPORT_1"/>
    <property type="match status" value="1"/>
</dbReference>
<dbReference type="PROSITE" id="PS50850">
    <property type="entry name" value="MFS"/>
    <property type="match status" value="1"/>
</dbReference>
<evidence type="ECO:0000256" key="4">
    <source>
        <dbReference type="ARBA" id="ARBA00022692"/>
    </source>
</evidence>
<feature type="transmembrane region" description="Helical" evidence="7">
    <location>
        <begin position="20"/>
        <end position="43"/>
    </location>
</feature>
<proteinExistence type="inferred from homology"/>
<dbReference type="GO" id="GO:0022857">
    <property type="term" value="F:transmembrane transporter activity"/>
    <property type="evidence" value="ECO:0007669"/>
    <property type="project" value="InterPro"/>
</dbReference>
<evidence type="ECO:0000256" key="1">
    <source>
        <dbReference type="ARBA" id="ARBA00004651"/>
    </source>
</evidence>
<evidence type="ECO:0000256" key="5">
    <source>
        <dbReference type="ARBA" id="ARBA00022989"/>
    </source>
</evidence>
<dbReference type="InterPro" id="IPR001958">
    <property type="entry name" value="Tet-R_TetA/multi-R_MdtG-like"/>
</dbReference>
<reference evidence="9 10" key="1">
    <citation type="submission" date="2019-10" db="EMBL/GenBank/DDBJ databases">
        <title>Genomic analysis of Raineyella sp. CBA3103.</title>
        <authorList>
            <person name="Roh S.W."/>
        </authorList>
    </citation>
    <scope>NUCLEOTIDE SEQUENCE [LARGE SCALE GENOMIC DNA]</scope>
    <source>
        <strain evidence="9 10">CBA3103</strain>
    </source>
</reference>
<accession>A0A5Q2FB45</accession>
<dbReference type="EMBL" id="CP045725">
    <property type="protein sequence ID" value="QGF24092.1"/>
    <property type="molecule type" value="Genomic_DNA"/>
</dbReference>
<dbReference type="InterPro" id="IPR036259">
    <property type="entry name" value="MFS_trans_sf"/>
</dbReference>
<keyword evidence="3" id="KW-0813">Transport</keyword>
<feature type="transmembrane region" description="Helical" evidence="7">
    <location>
        <begin position="375"/>
        <end position="393"/>
    </location>
</feature>
<dbReference type="InterPro" id="IPR050930">
    <property type="entry name" value="MFS_Vesicular_Transporter"/>
</dbReference>
<name>A0A5Q2FB45_9ACTN</name>
<sequence length="414" mass="42605">MTRPTFLRRSGVDRLPADVYVLGVISFFVAVGFGVVIPVLPVFTRSFGVGQLETGLVISAFAVMRLVTSPFTGRLIDRAGERVILAIGILIVAASSAAIGLAGSYGQLLVFRAAGGIGSAMFTVSAMTLLIRSVPDSHRGRATGTFQTGFLIGNMTGPAVGGLLAAVSIRAPFFFYAGTLVAAAVVGMVMLHRPGASTGGTRPVAEVALSRPFRRILADSRYQAALVCNFANGWSSLGIRSSLTPVLVVEVLHRDPVWTGLTIAIASVVQTIALRPAGLFVDRIGRRPAMITGSLIGGLSMLAVAFVPDVGSLIGVLCAYALAVSLMGTAPAATVGDIAGPRSGTPVAVFSMASDAGQIFGPIVAGVIADRVGIPFAYVTATLLMGLAALASARMPRRTPPVPTKETAPMTPDA</sequence>
<dbReference type="PRINTS" id="PR01035">
    <property type="entry name" value="TCRTETA"/>
</dbReference>
<evidence type="ECO:0000256" key="3">
    <source>
        <dbReference type="ARBA" id="ARBA00022448"/>
    </source>
</evidence>
<dbReference type="AlphaFoldDB" id="A0A5Q2FB45"/>
<dbReference type="Gene3D" id="1.20.1720.10">
    <property type="entry name" value="Multidrug resistance protein D"/>
    <property type="match status" value="1"/>
</dbReference>
<dbReference type="Proteomes" id="UP000386847">
    <property type="component" value="Chromosome"/>
</dbReference>
<gene>
    <name evidence="9" type="ORF">Rai3103_10845</name>
</gene>
<dbReference type="InterPro" id="IPR005829">
    <property type="entry name" value="Sugar_transporter_CS"/>
</dbReference>
<evidence type="ECO:0000256" key="6">
    <source>
        <dbReference type="ARBA" id="ARBA00023136"/>
    </source>
</evidence>
<feature type="domain" description="Major facilitator superfamily (MFS) profile" evidence="8">
    <location>
        <begin position="18"/>
        <end position="400"/>
    </location>
</feature>
<feature type="transmembrane region" description="Helical" evidence="7">
    <location>
        <begin position="173"/>
        <end position="191"/>
    </location>
</feature>
<evidence type="ECO:0000256" key="7">
    <source>
        <dbReference type="SAM" id="Phobius"/>
    </source>
</evidence>
<evidence type="ECO:0000259" key="8">
    <source>
        <dbReference type="PROSITE" id="PS50850"/>
    </source>
</evidence>
<keyword evidence="6 7" id="KW-0472">Membrane</keyword>
<dbReference type="GO" id="GO:0005886">
    <property type="term" value="C:plasma membrane"/>
    <property type="evidence" value="ECO:0007669"/>
    <property type="project" value="UniProtKB-SubCell"/>
</dbReference>
<dbReference type="RefSeq" id="WP_153572621.1">
    <property type="nucleotide sequence ID" value="NZ_CP045725.1"/>
</dbReference>
<protein>
    <submittedName>
        <fullName evidence="9">MFS transporter</fullName>
    </submittedName>
</protein>
<organism evidence="9 10">
    <name type="scientific">Raineyella fluvialis</name>
    <dbReference type="NCBI Taxonomy" id="2662261"/>
    <lineage>
        <taxon>Bacteria</taxon>
        <taxon>Bacillati</taxon>
        <taxon>Actinomycetota</taxon>
        <taxon>Actinomycetes</taxon>
        <taxon>Propionibacteriales</taxon>
        <taxon>Propionibacteriaceae</taxon>
        <taxon>Raineyella</taxon>
    </lineage>
</organism>
<dbReference type="SUPFAM" id="SSF103473">
    <property type="entry name" value="MFS general substrate transporter"/>
    <property type="match status" value="1"/>
</dbReference>